<keyword evidence="3 5" id="KW-0732">Signal</keyword>
<evidence type="ECO:0000256" key="4">
    <source>
        <dbReference type="SAM" id="MobiDB-lite"/>
    </source>
</evidence>
<name>A0ABW2GDU9_9ACTN</name>
<gene>
    <name evidence="6" type="ORF">ACFQLX_05165</name>
</gene>
<comment type="caution">
    <text evidence="6">The sequence shown here is derived from an EMBL/GenBank/DDBJ whole genome shotgun (WGS) entry which is preliminary data.</text>
</comment>
<evidence type="ECO:0000256" key="1">
    <source>
        <dbReference type="ARBA" id="ARBA00008520"/>
    </source>
</evidence>
<dbReference type="Gene3D" id="3.40.190.10">
    <property type="entry name" value="Periplasmic binding protein-like II"/>
    <property type="match status" value="2"/>
</dbReference>
<dbReference type="InterPro" id="IPR006059">
    <property type="entry name" value="SBP"/>
</dbReference>
<feature type="region of interest" description="Disordered" evidence="4">
    <location>
        <begin position="298"/>
        <end position="319"/>
    </location>
</feature>
<dbReference type="PANTHER" id="PTHR30061:SF50">
    <property type="entry name" value="MALTOSE_MALTODEXTRIN-BINDING PERIPLASMIC PROTEIN"/>
    <property type="match status" value="1"/>
</dbReference>
<evidence type="ECO:0000313" key="6">
    <source>
        <dbReference type="EMBL" id="MFC7217566.1"/>
    </source>
</evidence>
<organism evidence="6 7">
    <name type="scientific">Streptomyces polyrhachis</name>
    <dbReference type="NCBI Taxonomy" id="1282885"/>
    <lineage>
        <taxon>Bacteria</taxon>
        <taxon>Bacillati</taxon>
        <taxon>Actinomycetota</taxon>
        <taxon>Actinomycetes</taxon>
        <taxon>Kitasatosporales</taxon>
        <taxon>Streptomycetaceae</taxon>
        <taxon>Streptomyces</taxon>
    </lineage>
</organism>
<evidence type="ECO:0000256" key="2">
    <source>
        <dbReference type="ARBA" id="ARBA00022448"/>
    </source>
</evidence>
<dbReference type="Proteomes" id="UP001596413">
    <property type="component" value="Unassembled WGS sequence"/>
</dbReference>
<dbReference type="EMBL" id="JBHSZO010000005">
    <property type="protein sequence ID" value="MFC7217566.1"/>
    <property type="molecule type" value="Genomic_DNA"/>
</dbReference>
<feature type="chain" id="PRO_5045181953" evidence="5">
    <location>
        <begin position="23"/>
        <end position="431"/>
    </location>
</feature>
<keyword evidence="2" id="KW-0813">Transport</keyword>
<protein>
    <submittedName>
        <fullName evidence="6">Extracellular solute-binding protein</fullName>
    </submittedName>
</protein>
<dbReference type="Pfam" id="PF13416">
    <property type="entry name" value="SBP_bac_8"/>
    <property type="match status" value="1"/>
</dbReference>
<proteinExistence type="inferred from homology"/>
<evidence type="ECO:0000256" key="5">
    <source>
        <dbReference type="SAM" id="SignalP"/>
    </source>
</evidence>
<sequence length="431" mass="46048">MRRGIPQRVFTATALVATLALAATACGDNGDSDGKSADKPVTITWWDTSNATNEAPNYQALIKDFENKNPKIKVKYVNVPFDQAQNKFQTAAGSKGAPDVIRAEVGWTSSWAKLQYLAPLDGTAALDKQDDITPSLLKQAQYEGKTYGAPIVTDTLGLMWNKDLLKKAGHDKAPATWDELKQVAKDVKDKAGVDGFWLNNATYYELPFLYGEGTDMVDAAGKKITINSPEAVKAVDISKDVLAAPGVAKLDVTADAYAHMQDAFVNGKVAMIVQGPWELTNILKGKAFTDPANLGVASPPAGSTGKSGAPTGGHNLSVYAGSPKAEQEAALKFVGWMTSGETQAQIALKNGTLPTRTSAYTAEVKATPGIADFQQVLADSAQPRPELPEYSTLLGDSFGQNLTKILQGKQSTQEGLDKIAEDYKKLLKDFS</sequence>
<dbReference type="SUPFAM" id="SSF53850">
    <property type="entry name" value="Periplasmic binding protein-like II"/>
    <property type="match status" value="1"/>
</dbReference>
<comment type="similarity">
    <text evidence="1">Belongs to the bacterial solute-binding protein 1 family.</text>
</comment>
<dbReference type="PROSITE" id="PS51257">
    <property type="entry name" value="PROKAR_LIPOPROTEIN"/>
    <property type="match status" value="1"/>
</dbReference>
<reference evidence="7" key="1">
    <citation type="journal article" date="2019" name="Int. J. Syst. Evol. Microbiol.">
        <title>The Global Catalogue of Microorganisms (GCM) 10K type strain sequencing project: providing services to taxonomists for standard genome sequencing and annotation.</title>
        <authorList>
            <consortium name="The Broad Institute Genomics Platform"/>
            <consortium name="The Broad Institute Genome Sequencing Center for Infectious Disease"/>
            <person name="Wu L."/>
            <person name="Ma J."/>
        </authorList>
    </citation>
    <scope>NUCLEOTIDE SEQUENCE [LARGE SCALE GENOMIC DNA]</scope>
    <source>
        <strain evidence="7">CGMCC 1.13681</strain>
    </source>
</reference>
<keyword evidence="7" id="KW-1185">Reference proteome</keyword>
<feature type="signal peptide" evidence="5">
    <location>
        <begin position="1"/>
        <end position="22"/>
    </location>
</feature>
<evidence type="ECO:0000313" key="7">
    <source>
        <dbReference type="Proteomes" id="UP001596413"/>
    </source>
</evidence>
<dbReference type="PANTHER" id="PTHR30061">
    <property type="entry name" value="MALTOSE-BINDING PERIPLASMIC PROTEIN"/>
    <property type="match status" value="1"/>
</dbReference>
<evidence type="ECO:0000256" key="3">
    <source>
        <dbReference type="ARBA" id="ARBA00022729"/>
    </source>
</evidence>
<dbReference type="RefSeq" id="WP_386412402.1">
    <property type="nucleotide sequence ID" value="NZ_JBHSZO010000005.1"/>
</dbReference>
<accession>A0ABW2GDU9</accession>